<evidence type="ECO:0000256" key="1">
    <source>
        <dbReference type="SAM" id="MobiDB-lite"/>
    </source>
</evidence>
<feature type="transmembrane region" description="Helical" evidence="2">
    <location>
        <begin position="177"/>
        <end position="199"/>
    </location>
</feature>
<dbReference type="STRING" id="39966.A0A369JJ00"/>
<feature type="compositionally biased region" description="Polar residues" evidence="1">
    <location>
        <begin position="395"/>
        <end position="404"/>
    </location>
</feature>
<feature type="compositionally biased region" description="Low complexity" evidence="1">
    <location>
        <begin position="335"/>
        <end position="349"/>
    </location>
</feature>
<feature type="region of interest" description="Disordered" evidence="1">
    <location>
        <begin position="98"/>
        <end position="138"/>
    </location>
</feature>
<dbReference type="Proteomes" id="UP000076154">
    <property type="component" value="Unassembled WGS sequence"/>
</dbReference>
<evidence type="ECO:0000313" key="4">
    <source>
        <dbReference type="Proteomes" id="UP000076154"/>
    </source>
</evidence>
<dbReference type="EMBL" id="LUEZ02000052">
    <property type="protein sequence ID" value="RDB22179.1"/>
    <property type="molecule type" value="Genomic_DNA"/>
</dbReference>
<dbReference type="OrthoDB" id="3263215at2759"/>
<accession>A0A369JJ00</accession>
<comment type="caution">
    <text evidence="3">The sequence shown here is derived from an EMBL/GenBank/DDBJ whole genome shotgun (WGS) entry which is preliminary data.</text>
</comment>
<organism evidence="3 4">
    <name type="scientific">Hypsizygus marmoreus</name>
    <name type="common">White beech mushroom</name>
    <name type="synonym">Agaricus marmoreus</name>
    <dbReference type="NCBI Taxonomy" id="39966"/>
    <lineage>
        <taxon>Eukaryota</taxon>
        <taxon>Fungi</taxon>
        <taxon>Dikarya</taxon>
        <taxon>Basidiomycota</taxon>
        <taxon>Agaricomycotina</taxon>
        <taxon>Agaricomycetes</taxon>
        <taxon>Agaricomycetidae</taxon>
        <taxon>Agaricales</taxon>
        <taxon>Tricholomatineae</taxon>
        <taxon>Lyophyllaceae</taxon>
        <taxon>Hypsizygus</taxon>
    </lineage>
</organism>
<evidence type="ECO:0000256" key="2">
    <source>
        <dbReference type="SAM" id="Phobius"/>
    </source>
</evidence>
<name>A0A369JJ00_HYPMA</name>
<protein>
    <submittedName>
        <fullName evidence="3">Uncharacterized protein</fullName>
    </submittedName>
</protein>
<feature type="region of interest" description="Disordered" evidence="1">
    <location>
        <begin position="438"/>
        <end position="503"/>
    </location>
</feature>
<keyword evidence="2" id="KW-1133">Transmembrane helix</keyword>
<feature type="compositionally biased region" description="Low complexity" evidence="1">
    <location>
        <begin position="247"/>
        <end position="256"/>
    </location>
</feature>
<sequence length="503" mass="51635">MSVSCASSPTLTSTQEFTSHITSTSTSTSLTTGTPTTVTSITLTCDATPPPGVTSTCLPTLTTIITTIPGEVETMQVPITLTTELTSTSTTTLWGSQCTTFSHSNPPSPTPEPPPSTSTTISISTPPPEVITTESTSTQPNGSVIIQTVTSISTQSGIPVPTNVQTSEDRGTNVGPIVGGAVAGFFGLIGVVALIWFLIRRRRRWDDIFDKEDEDIGGVAASARRHNRFSLDVDPEPKPYQYGLVGHATAPHSASPPHSPPLLPTAGSDLRSGPRSSLSPLNVPMTASTSIPSATTMSSRPSTAGSMQPLRPASQHGAYVPSVPQQPQPTGYGGMSPSSGHSHSHSSVSFTQPAVALASWNASPGPGYNEGTAINFMGRPISSAGSDDPLHHRSGSPSSIQEQQPVRRLQVANATPLSPASATVAFDDAFSSSLAAAASAEPQATATAVPQRDGKGRLRTSTGKAPLVHLDGGRVQEELNASSSSAAGSSSSAGGPSPPEYVA</sequence>
<evidence type="ECO:0000313" key="3">
    <source>
        <dbReference type="EMBL" id="RDB22179.1"/>
    </source>
</evidence>
<feature type="region of interest" description="Disordered" evidence="1">
    <location>
        <begin position="379"/>
        <end position="405"/>
    </location>
</feature>
<keyword evidence="2" id="KW-0812">Transmembrane</keyword>
<dbReference type="InParanoid" id="A0A369JJ00"/>
<feature type="compositionally biased region" description="Low complexity" evidence="1">
    <location>
        <begin position="264"/>
        <end position="280"/>
    </location>
</feature>
<keyword evidence="4" id="KW-1185">Reference proteome</keyword>
<keyword evidence="2" id="KW-0472">Membrane</keyword>
<feature type="compositionally biased region" description="Low complexity" evidence="1">
    <location>
        <begin position="481"/>
        <end position="495"/>
    </location>
</feature>
<proteinExistence type="predicted"/>
<gene>
    <name evidence="3" type="ORF">Hypma_010639</name>
</gene>
<feature type="compositionally biased region" description="Polar residues" evidence="1">
    <location>
        <begin position="285"/>
        <end position="306"/>
    </location>
</feature>
<reference evidence="3" key="1">
    <citation type="submission" date="2018-04" db="EMBL/GenBank/DDBJ databases">
        <title>Whole genome sequencing of Hypsizygus marmoreus.</title>
        <authorList>
            <person name="Choi I.-G."/>
            <person name="Min B."/>
            <person name="Kim J.-G."/>
            <person name="Kim S."/>
            <person name="Oh Y.-L."/>
            <person name="Kong W.-S."/>
            <person name="Park H."/>
            <person name="Jeong J."/>
            <person name="Song E.-S."/>
        </authorList>
    </citation>
    <scope>NUCLEOTIDE SEQUENCE [LARGE SCALE GENOMIC DNA]</scope>
    <source>
        <strain evidence="3">51987-8</strain>
    </source>
</reference>
<feature type="region of interest" description="Disordered" evidence="1">
    <location>
        <begin position="230"/>
        <end position="349"/>
    </location>
</feature>
<feature type="compositionally biased region" description="Pro residues" evidence="1">
    <location>
        <begin position="106"/>
        <end position="116"/>
    </location>
</feature>
<feature type="compositionally biased region" description="Low complexity" evidence="1">
    <location>
        <begin position="438"/>
        <end position="448"/>
    </location>
</feature>
<dbReference type="AlphaFoldDB" id="A0A369JJ00"/>
<feature type="compositionally biased region" description="Low complexity" evidence="1">
    <location>
        <begin position="117"/>
        <end position="138"/>
    </location>
</feature>